<dbReference type="AlphaFoldDB" id="A0A9P8P859"/>
<protein>
    <submittedName>
        <fullName evidence="1">Uncharacterized protein</fullName>
    </submittedName>
</protein>
<evidence type="ECO:0000313" key="2">
    <source>
        <dbReference type="Proteomes" id="UP000769157"/>
    </source>
</evidence>
<dbReference type="RefSeq" id="XP_046062145.1">
    <property type="nucleotide sequence ID" value="XM_046203911.1"/>
</dbReference>
<keyword evidence="2" id="KW-1185">Reference proteome</keyword>
<organism evidence="1 2">
    <name type="scientific">Ogataea philodendri</name>
    <dbReference type="NCBI Taxonomy" id="1378263"/>
    <lineage>
        <taxon>Eukaryota</taxon>
        <taxon>Fungi</taxon>
        <taxon>Dikarya</taxon>
        <taxon>Ascomycota</taxon>
        <taxon>Saccharomycotina</taxon>
        <taxon>Pichiomycetes</taxon>
        <taxon>Pichiales</taxon>
        <taxon>Pichiaceae</taxon>
        <taxon>Ogataea</taxon>
    </lineage>
</organism>
<reference evidence="1" key="2">
    <citation type="submission" date="2021-01" db="EMBL/GenBank/DDBJ databases">
        <authorList>
            <person name="Schikora-Tamarit M.A."/>
        </authorList>
    </citation>
    <scope>NUCLEOTIDE SEQUENCE</scope>
    <source>
        <strain evidence="1">CBS6075</strain>
    </source>
</reference>
<name>A0A9P8P859_9ASCO</name>
<proteinExistence type="predicted"/>
<reference evidence="1" key="1">
    <citation type="journal article" date="2021" name="Open Biol.">
        <title>Shared evolutionary footprints suggest mitochondrial oxidative damage underlies multiple complex I losses in fungi.</title>
        <authorList>
            <person name="Schikora-Tamarit M.A."/>
            <person name="Marcet-Houben M."/>
            <person name="Nosek J."/>
            <person name="Gabaldon T."/>
        </authorList>
    </citation>
    <scope>NUCLEOTIDE SEQUENCE</scope>
    <source>
        <strain evidence="1">CBS6075</strain>
    </source>
</reference>
<dbReference type="EMBL" id="JAEUBE010000183">
    <property type="protein sequence ID" value="KAH3667333.1"/>
    <property type="molecule type" value="Genomic_DNA"/>
</dbReference>
<evidence type="ECO:0000313" key="1">
    <source>
        <dbReference type="EMBL" id="KAH3667333.1"/>
    </source>
</evidence>
<gene>
    <name evidence="1" type="ORF">OGAPHI_002982</name>
</gene>
<comment type="caution">
    <text evidence="1">The sequence shown here is derived from an EMBL/GenBank/DDBJ whole genome shotgun (WGS) entry which is preliminary data.</text>
</comment>
<accession>A0A9P8P859</accession>
<sequence>MRFPKSDKQESHTTQTLFFSNLAIHHQRNEYLCQHATTLEPAMKTRTNDLGKYDYLIRSKICCVKFEISSPPLKSSPVRLLRFILPLLISLLILDFISWLFDSSSCSIVQSAMCSKVELPEFKNSEMKLEIPSSSTVVLDVRVGRGQQLDQHRDGTGLDQLFAIFQRMGHVQQGAGGISLHSKIWRLCKFGEWDKGAGCGDFGFVFVLCGQVGDASHCVALDFDVGAHHLSNKGHQPTHLDYKHFVFVVDSHVSQRGTGCALNVLVGALQQNQNWLQDVS</sequence>
<dbReference type="GeneID" id="70234949"/>
<dbReference type="Proteomes" id="UP000769157">
    <property type="component" value="Unassembled WGS sequence"/>
</dbReference>